<accession>A0A4Y6CDV2</accession>
<dbReference type="EMBL" id="JABFNT010000095">
    <property type="protein sequence ID" value="NOJ81644.1"/>
    <property type="molecule type" value="Genomic_DNA"/>
</dbReference>
<name>A0A4Y6CDV2_MYXXA</name>
<evidence type="ECO:0000313" key="2">
    <source>
        <dbReference type="Proteomes" id="UP000533080"/>
    </source>
</evidence>
<dbReference type="Proteomes" id="UP000533080">
    <property type="component" value="Unassembled WGS sequence"/>
</dbReference>
<dbReference type="AlphaFoldDB" id="A0A4Y6CDV2"/>
<reference evidence="1 2" key="1">
    <citation type="submission" date="2020-05" db="EMBL/GenBank/DDBJ databases">
        <authorList>
            <person name="Whitworth D."/>
        </authorList>
    </citation>
    <scope>NUCLEOTIDE SEQUENCE [LARGE SCALE GENOMIC DNA]</scope>
    <source>
        <strain evidence="1 2">AM005</strain>
    </source>
</reference>
<gene>
    <name evidence="1" type="ORF">HNV28_25490</name>
</gene>
<evidence type="ECO:0000313" key="1">
    <source>
        <dbReference type="EMBL" id="NOJ81644.1"/>
    </source>
</evidence>
<sequence length="97" mass="10561">MFFPPLQSPESSMKAISKKQQLRKARGQGMTEYIIIVALIAIAAIGVVTLFGDNIRKLFGASADALAGNASVDSEATERQRQLEKKTIKTFGQNNAY</sequence>
<protein>
    <submittedName>
        <fullName evidence="1">Uncharacterized protein</fullName>
    </submittedName>
</protein>
<organism evidence="1 2">
    <name type="scientific">Myxococcus xanthus</name>
    <dbReference type="NCBI Taxonomy" id="34"/>
    <lineage>
        <taxon>Bacteria</taxon>
        <taxon>Pseudomonadati</taxon>
        <taxon>Myxococcota</taxon>
        <taxon>Myxococcia</taxon>
        <taxon>Myxococcales</taxon>
        <taxon>Cystobacterineae</taxon>
        <taxon>Myxococcaceae</taxon>
        <taxon>Myxococcus</taxon>
    </lineage>
</organism>
<comment type="caution">
    <text evidence="1">The sequence shown here is derived from an EMBL/GenBank/DDBJ whole genome shotgun (WGS) entry which is preliminary data.</text>
</comment>
<dbReference type="OMA" id="WEETAMY"/>
<proteinExistence type="predicted"/>